<dbReference type="GO" id="GO:0009401">
    <property type="term" value="P:phosphoenolpyruvate-dependent sugar phosphotransferase system"/>
    <property type="evidence" value="ECO:0007669"/>
    <property type="project" value="UniProtKB-KW"/>
</dbReference>
<evidence type="ECO:0000313" key="10">
    <source>
        <dbReference type="Proteomes" id="UP001055185"/>
    </source>
</evidence>
<keyword evidence="2" id="KW-0597">Phosphoprotein</keyword>
<dbReference type="InterPro" id="IPR051819">
    <property type="entry name" value="PTS_sugar-specific_EIIB"/>
</dbReference>
<proteinExistence type="predicted"/>
<accession>A0AA37IWV9</accession>
<dbReference type="SUPFAM" id="SSF52794">
    <property type="entry name" value="PTS system IIB component-like"/>
    <property type="match status" value="1"/>
</dbReference>
<dbReference type="InterPro" id="IPR036095">
    <property type="entry name" value="PTS_EIIB-like_sf"/>
</dbReference>
<evidence type="ECO:0000256" key="5">
    <source>
        <dbReference type="ARBA" id="ARBA00022683"/>
    </source>
</evidence>
<evidence type="ECO:0000259" key="8">
    <source>
        <dbReference type="PROSITE" id="PS51100"/>
    </source>
</evidence>
<dbReference type="AlphaFoldDB" id="A0AA37IWV9"/>
<evidence type="ECO:0000256" key="3">
    <source>
        <dbReference type="ARBA" id="ARBA00022597"/>
    </source>
</evidence>
<dbReference type="CDD" id="cd05564">
    <property type="entry name" value="PTS_IIB_chitobiose_lichenan"/>
    <property type="match status" value="1"/>
</dbReference>
<evidence type="ECO:0000256" key="6">
    <source>
        <dbReference type="ARBA" id="ARBA00022777"/>
    </source>
</evidence>
<dbReference type="GO" id="GO:0008982">
    <property type="term" value="F:protein-N(PI)-phosphohistidine-sugar phosphotransferase activity"/>
    <property type="evidence" value="ECO:0007669"/>
    <property type="project" value="InterPro"/>
</dbReference>
<dbReference type="Proteomes" id="UP001055185">
    <property type="component" value="Unassembled WGS sequence"/>
</dbReference>
<name>A0AA37IWV9_9FIRM</name>
<keyword evidence="4" id="KW-0808">Transferase</keyword>
<dbReference type="GO" id="GO:0016301">
    <property type="term" value="F:kinase activity"/>
    <property type="evidence" value="ECO:0007669"/>
    <property type="project" value="UniProtKB-KW"/>
</dbReference>
<dbReference type="PANTHER" id="PTHR34581">
    <property type="entry name" value="PTS SYSTEM N,N'-DIACETYLCHITOBIOSE-SPECIFIC EIIB COMPONENT"/>
    <property type="match status" value="1"/>
</dbReference>
<evidence type="ECO:0000313" key="9">
    <source>
        <dbReference type="EMBL" id="GJN63788.1"/>
    </source>
</evidence>
<dbReference type="InterPro" id="IPR013012">
    <property type="entry name" value="PTS_EIIB_3"/>
</dbReference>
<organism evidence="9 10">
    <name type="scientific">Faecalibacterium gallinarum</name>
    <dbReference type="NCBI Taxonomy" id="2903556"/>
    <lineage>
        <taxon>Bacteria</taxon>
        <taxon>Bacillati</taxon>
        <taxon>Bacillota</taxon>
        <taxon>Clostridia</taxon>
        <taxon>Eubacteriales</taxon>
        <taxon>Oscillospiraceae</taxon>
        <taxon>Faecalibacterium</taxon>
    </lineage>
</organism>
<keyword evidence="5" id="KW-0598">Phosphotransferase system</keyword>
<keyword evidence="1" id="KW-0813">Transport</keyword>
<dbReference type="Pfam" id="PF02302">
    <property type="entry name" value="PTS_IIB"/>
    <property type="match status" value="1"/>
</dbReference>
<comment type="caution">
    <text evidence="9">The sequence shown here is derived from an EMBL/GenBank/DDBJ whole genome shotgun (WGS) entry which is preliminary data.</text>
</comment>
<reference evidence="9" key="1">
    <citation type="journal article" date="2022" name="Int. J. Syst. Evol. Microbiol.">
        <title>Genome-based, phenotypic and chemotaxonomic classification of Faecalibacterium strains: proposal of three novel species Faecalibacterium duncaniae sp. nov., Faecalibacterium hattorii sp. nov. and Faecalibacterium gallinarum sp. nov. .</title>
        <authorList>
            <person name="Sakamoto M."/>
            <person name="Sakurai N."/>
            <person name="Tanno H."/>
            <person name="Iino T."/>
            <person name="Ohkuma M."/>
            <person name="Endo A."/>
        </authorList>
    </citation>
    <scope>NUCLEOTIDE SEQUENCE</scope>
    <source>
        <strain evidence="9">JCM 17207</strain>
    </source>
</reference>
<dbReference type="PROSITE" id="PS51100">
    <property type="entry name" value="PTS_EIIB_TYPE_3"/>
    <property type="match status" value="1"/>
</dbReference>
<dbReference type="RefSeq" id="WP_238315975.1">
    <property type="nucleotide sequence ID" value="NZ_BQKV01000018.1"/>
</dbReference>
<evidence type="ECO:0000256" key="7">
    <source>
        <dbReference type="PROSITE-ProRule" id="PRU00423"/>
    </source>
</evidence>
<feature type="domain" description="PTS EIIB type-3" evidence="8">
    <location>
        <begin position="1"/>
        <end position="99"/>
    </location>
</feature>
<keyword evidence="10" id="KW-1185">Reference proteome</keyword>
<gene>
    <name evidence="9" type="ORF">JCM17207_04130</name>
</gene>
<sequence length="99" mass="10757">MKNIVLFCAAGMSTSLLVQKMQAAAANMGYECTIAAHGLSELNDKGKDADCILLGPQVRYNLDKVRKTYPDKPVMVIDMALYGMMKGKEVLEAAIKLMG</sequence>
<evidence type="ECO:0000256" key="1">
    <source>
        <dbReference type="ARBA" id="ARBA00022448"/>
    </source>
</evidence>
<dbReference type="InterPro" id="IPR003501">
    <property type="entry name" value="PTS_EIIB_2/3"/>
</dbReference>
<evidence type="ECO:0000256" key="4">
    <source>
        <dbReference type="ARBA" id="ARBA00022679"/>
    </source>
</evidence>
<dbReference type="PANTHER" id="PTHR34581:SF2">
    <property type="entry name" value="PTS SYSTEM N,N'-DIACETYLCHITOBIOSE-SPECIFIC EIIB COMPONENT"/>
    <property type="match status" value="1"/>
</dbReference>
<evidence type="ECO:0000256" key="2">
    <source>
        <dbReference type="ARBA" id="ARBA00022553"/>
    </source>
</evidence>
<protein>
    <submittedName>
        <fullName evidence="9">PTS sugar transporter subunit IIB</fullName>
    </submittedName>
</protein>
<dbReference type="Gene3D" id="3.40.50.2300">
    <property type="match status" value="1"/>
</dbReference>
<dbReference type="EMBL" id="BQKV01000018">
    <property type="protein sequence ID" value="GJN63788.1"/>
    <property type="molecule type" value="Genomic_DNA"/>
</dbReference>
<keyword evidence="3 9" id="KW-0762">Sugar transport</keyword>
<feature type="modified residue" description="Phosphocysteine; by EIIA" evidence="7">
    <location>
        <position position="8"/>
    </location>
</feature>
<keyword evidence="6" id="KW-0418">Kinase</keyword>